<reference evidence="2" key="1">
    <citation type="journal article" date="2020" name="Ecol. Evol.">
        <title>Genome structure and content of the rice root-knot nematode (Meloidogyne graminicola).</title>
        <authorList>
            <person name="Phan N.T."/>
            <person name="Danchin E.G.J."/>
            <person name="Klopp C."/>
            <person name="Perfus-Barbeoch L."/>
            <person name="Kozlowski D.K."/>
            <person name="Koutsovoulos G.D."/>
            <person name="Lopez-Roques C."/>
            <person name="Bouchez O."/>
            <person name="Zahm M."/>
            <person name="Besnard G."/>
            <person name="Bellafiore S."/>
        </authorList>
    </citation>
    <scope>NUCLEOTIDE SEQUENCE</scope>
    <source>
        <strain evidence="2">VN-18</strain>
    </source>
</reference>
<evidence type="ECO:0000313" key="2">
    <source>
        <dbReference type="EMBL" id="KAF7623532.1"/>
    </source>
</evidence>
<proteinExistence type="predicted"/>
<accession>A0A8S9Z7I7</accession>
<evidence type="ECO:0008006" key="4">
    <source>
        <dbReference type="Google" id="ProtNLM"/>
    </source>
</evidence>
<dbReference type="AlphaFoldDB" id="A0A8S9Z7I7"/>
<organism evidence="2 3">
    <name type="scientific">Meloidogyne graminicola</name>
    <dbReference type="NCBI Taxonomy" id="189291"/>
    <lineage>
        <taxon>Eukaryota</taxon>
        <taxon>Metazoa</taxon>
        <taxon>Ecdysozoa</taxon>
        <taxon>Nematoda</taxon>
        <taxon>Chromadorea</taxon>
        <taxon>Rhabditida</taxon>
        <taxon>Tylenchina</taxon>
        <taxon>Tylenchomorpha</taxon>
        <taxon>Tylenchoidea</taxon>
        <taxon>Meloidogynidae</taxon>
        <taxon>Meloidogyninae</taxon>
        <taxon>Meloidogyne</taxon>
    </lineage>
</organism>
<evidence type="ECO:0000313" key="3">
    <source>
        <dbReference type="Proteomes" id="UP000605970"/>
    </source>
</evidence>
<evidence type="ECO:0000256" key="1">
    <source>
        <dbReference type="SAM" id="SignalP"/>
    </source>
</evidence>
<dbReference type="EMBL" id="JABEBT010000232">
    <property type="protein sequence ID" value="KAF7623532.1"/>
    <property type="molecule type" value="Genomic_DNA"/>
</dbReference>
<protein>
    <recommendedName>
        <fullName evidence="4">Transmembrane protein</fullName>
    </recommendedName>
</protein>
<feature type="signal peptide" evidence="1">
    <location>
        <begin position="1"/>
        <end position="23"/>
    </location>
</feature>
<dbReference type="Proteomes" id="UP000605970">
    <property type="component" value="Unassembled WGS sequence"/>
</dbReference>
<feature type="chain" id="PRO_5035776925" description="Transmembrane protein" evidence="1">
    <location>
        <begin position="24"/>
        <end position="189"/>
    </location>
</feature>
<comment type="caution">
    <text evidence="2">The sequence shown here is derived from an EMBL/GenBank/DDBJ whole genome shotgun (WGS) entry which is preliminary data.</text>
</comment>
<dbReference type="OrthoDB" id="5900513at2759"/>
<name>A0A8S9Z7I7_9BILA</name>
<sequence length="189" mass="20890">MANYLNILTFLISFISLILLINASPQAYNSFATNNPARTAFMSLSPDVKKNFILMLLTSFNKTSSDIDASCQQVLNGQSSANIICQGLKDMESKQQAAFVDFTNSLQDPTLKAAATQFNQNVLQNNGMTMGEKCKQFFDYANSLNATNKMTLFKDMFKGHFDGYQGNGMSTFGNPQNNMVGSSGNWKYV</sequence>
<keyword evidence="1" id="KW-0732">Signal</keyword>
<keyword evidence="3" id="KW-1185">Reference proteome</keyword>
<gene>
    <name evidence="2" type="ORF">Mgra_00010168</name>
</gene>